<evidence type="ECO:0000313" key="1">
    <source>
        <dbReference type="EMBL" id="TFK77444.1"/>
    </source>
</evidence>
<gene>
    <name evidence="1" type="ORF">BDN72DRAFT_44127</name>
</gene>
<reference evidence="1 2" key="1">
    <citation type="journal article" date="2019" name="Nat. Ecol. Evol.">
        <title>Megaphylogeny resolves global patterns of mushroom evolution.</title>
        <authorList>
            <person name="Varga T."/>
            <person name="Krizsan K."/>
            <person name="Foldi C."/>
            <person name="Dima B."/>
            <person name="Sanchez-Garcia M."/>
            <person name="Sanchez-Ramirez S."/>
            <person name="Szollosi G.J."/>
            <person name="Szarkandi J.G."/>
            <person name="Papp V."/>
            <person name="Albert L."/>
            <person name="Andreopoulos W."/>
            <person name="Angelini C."/>
            <person name="Antonin V."/>
            <person name="Barry K.W."/>
            <person name="Bougher N.L."/>
            <person name="Buchanan P."/>
            <person name="Buyck B."/>
            <person name="Bense V."/>
            <person name="Catcheside P."/>
            <person name="Chovatia M."/>
            <person name="Cooper J."/>
            <person name="Damon W."/>
            <person name="Desjardin D."/>
            <person name="Finy P."/>
            <person name="Geml J."/>
            <person name="Haridas S."/>
            <person name="Hughes K."/>
            <person name="Justo A."/>
            <person name="Karasinski D."/>
            <person name="Kautmanova I."/>
            <person name="Kiss B."/>
            <person name="Kocsube S."/>
            <person name="Kotiranta H."/>
            <person name="LaButti K.M."/>
            <person name="Lechner B.E."/>
            <person name="Liimatainen K."/>
            <person name="Lipzen A."/>
            <person name="Lukacs Z."/>
            <person name="Mihaltcheva S."/>
            <person name="Morgado L.N."/>
            <person name="Niskanen T."/>
            <person name="Noordeloos M.E."/>
            <person name="Ohm R.A."/>
            <person name="Ortiz-Santana B."/>
            <person name="Ovrebo C."/>
            <person name="Racz N."/>
            <person name="Riley R."/>
            <person name="Savchenko A."/>
            <person name="Shiryaev A."/>
            <person name="Soop K."/>
            <person name="Spirin V."/>
            <person name="Szebenyi C."/>
            <person name="Tomsovsky M."/>
            <person name="Tulloss R.E."/>
            <person name="Uehling J."/>
            <person name="Grigoriev I.V."/>
            <person name="Vagvolgyi C."/>
            <person name="Papp T."/>
            <person name="Martin F.M."/>
            <person name="Miettinen O."/>
            <person name="Hibbett D.S."/>
            <person name="Nagy L.G."/>
        </authorList>
    </citation>
    <scope>NUCLEOTIDE SEQUENCE [LARGE SCALE GENOMIC DNA]</scope>
    <source>
        <strain evidence="1 2">NL-1719</strain>
    </source>
</reference>
<sequence length="534" mass="60778">MLAPWRVQANSPHIYERLLGATELVSYWDGQFNGTSDMLHHAHIEVTNGDPSVVLSKSSISTIWSLLKHRFPLLGCRVERRSDTDVLFVVDERALYEVSSSELEHKPVASAEEAEEFLDRIVTGPRLLCDALQARIFVLPRTDKPCHCYILLHLAHCITDAISNILLLRTFLDYLHTPLGEPLGLRPRLRLTLPSEDLFFSALLSPARRRWIRAISVIINSNRMTKLSGGHTLPRRVTSATMFTPAHSGFVSCLLSVEDTRRVIHNCRRHEVTFGNVYPVLGQVALSRVLLRRYLRGEIDEEEWIYRKREPMSTSGPVSLRPYYNKEWQEKGALNVSLFLGFSFLTLPFMPLGEAQNIRPGMPLPTFSQILTPARFLLRSHSIKRQMANVIQNPLSLDVLNAGLPGHVQTVREFAQATNRNPHITSDQKLLTPMGQSQMGFVITHGESSVGNLDAFLPFEYGSENGTKIVLHRSGTRIHCRPMEFYLVAETFRGRLLMYIFFDKNVYDQKVVEEWLEEVRAATLHYLGEDIAKL</sequence>
<evidence type="ECO:0000313" key="2">
    <source>
        <dbReference type="Proteomes" id="UP000308600"/>
    </source>
</evidence>
<accession>A0ACD3BI97</accession>
<organism evidence="1 2">
    <name type="scientific">Pluteus cervinus</name>
    <dbReference type="NCBI Taxonomy" id="181527"/>
    <lineage>
        <taxon>Eukaryota</taxon>
        <taxon>Fungi</taxon>
        <taxon>Dikarya</taxon>
        <taxon>Basidiomycota</taxon>
        <taxon>Agaricomycotina</taxon>
        <taxon>Agaricomycetes</taxon>
        <taxon>Agaricomycetidae</taxon>
        <taxon>Agaricales</taxon>
        <taxon>Pluteineae</taxon>
        <taxon>Pluteaceae</taxon>
        <taxon>Pluteus</taxon>
    </lineage>
</organism>
<protein>
    <submittedName>
        <fullName evidence="1">Uncharacterized protein</fullName>
    </submittedName>
</protein>
<name>A0ACD3BI97_9AGAR</name>
<keyword evidence="2" id="KW-1185">Reference proteome</keyword>
<dbReference type="EMBL" id="ML208259">
    <property type="protein sequence ID" value="TFK77444.1"/>
    <property type="molecule type" value="Genomic_DNA"/>
</dbReference>
<proteinExistence type="predicted"/>
<dbReference type="Proteomes" id="UP000308600">
    <property type="component" value="Unassembled WGS sequence"/>
</dbReference>